<accession>A0A384ZCJ5</accession>
<protein>
    <submittedName>
        <fullName evidence="1">ORF4</fullName>
    </submittedName>
</protein>
<sequence length="102" mass="12227">MDKAAEKYCRILGEMTQLPKPLTELHEMSGEAFRERRKVQEQLALATQEMEQCLMAQYSYFARYATRDNYWGDHLQDLRERMDTFRKLKINLLECTMHTAYP</sequence>
<organism evidence="1">
    <name type="scientific">Taro bacilliform CH virus</name>
    <dbReference type="NCBI Taxonomy" id="1634914"/>
    <lineage>
        <taxon>Viruses</taxon>
        <taxon>Riboviria</taxon>
        <taxon>Pararnavirae</taxon>
        <taxon>Artverviricota</taxon>
        <taxon>Revtraviricetes</taxon>
        <taxon>Ortervirales</taxon>
        <taxon>Caulimoviridae</taxon>
        <taxon>Badnavirus</taxon>
        <taxon>Badnavirus betacolocalasiae</taxon>
    </lineage>
</organism>
<reference evidence="1" key="1">
    <citation type="journal article" date="2018" name="Plant Pathol.">
        <title>Identification and molecular characterization of Taro bacilliform virus and Taro bacilliform CH virus from East Africa.</title>
        <authorList>
            <person name="Kidanemariam D.B."/>
            <person name="Sukal A.C."/>
            <person name="Abraham A.D."/>
            <person name="Stomeo F."/>
            <person name="Dale J.L."/>
            <person name="James A.P."/>
            <person name="Harding R.M."/>
        </authorList>
    </citation>
    <scope>NUCLEOTIDE SEQUENCE</scope>
    <source>
        <strain evidence="1">Et17</strain>
    </source>
</reference>
<evidence type="ECO:0000313" key="1">
    <source>
        <dbReference type="EMBL" id="AWK49031.1"/>
    </source>
</evidence>
<dbReference type="EMBL" id="MG017324">
    <property type="protein sequence ID" value="AWK49031.1"/>
    <property type="molecule type" value="Genomic_DNA"/>
</dbReference>
<proteinExistence type="predicted"/>
<name>A0A384ZCJ5_9VIRU</name>